<sequence>MKNVNYFNYFFVGFPVFFCLLATFNIGFISIAMLALIPTGIFQVIIGIKMLVDEPQDKNLKIYVVSVFLFFISLVVISKLELYNFLNYVLFGVPPILAFYLSILIYKKAHQ</sequence>
<accession>A0ABP7XJD9</accession>
<evidence type="ECO:0000313" key="3">
    <source>
        <dbReference type="Proteomes" id="UP001501333"/>
    </source>
</evidence>
<organism evidence="2 3">
    <name type="scientific">Flavobacterium chungbukense</name>
    <dbReference type="NCBI Taxonomy" id="877464"/>
    <lineage>
        <taxon>Bacteria</taxon>
        <taxon>Pseudomonadati</taxon>
        <taxon>Bacteroidota</taxon>
        <taxon>Flavobacteriia</taxon>
        <taxon>Flavobacteriales</taxon>
        <taxon>Flavobacteriaceae</taxon>
        <taxon>Flavobacterium</taxon>
    </lineage>
</organism>
<protein>
    <submittedName>
        <fullName evidence="2">Uncharacterized protein</fullName>
    </submittedName>
</protein>
<dbReference type="RefSeq" id="WP_229355028.1">
    <property type="nucleotide sequence ID" value="NZ_BAABAO010000001.1"/>
</dbReference>
<feature type="transmembrane region" description="Helical" evidence="1">
    <location>
        <begin position="85"/>
        <end position="106"/>
    </location>
</feature>
<keyword evidence="1" id="KW-0812">Transmembrane</keyword>
<name>A0ABP7XJD9_9FLAO</name>
<feature type="transmembrane region" description="Helical" evidence="1">
    <location>
        <begin position="30"/>
        <end position="48"/>
    </location>
</feature>
<dbReference type="Proteomes" id="UP001501333">
    <property type="component" value="Unassembled WGS sequence"/>
</dbReference>
<evidence type="ECO:0000256" key="1">
    <source>
        <dbReference type="SAM" id="Phobius"/>
    </source>
</evidence>
<keyword evidence="3" id="KW-1185">Reference proteome</keyword>
<feature type="transmembrane region" description="Helical" evidence="1">
    <location>
        <begin position="7"/>
        <end position="24"/>
    </location>
</feature>
<comment type="caution">
    <text evidence="2">The sequence shown here is derived from an EMBL/GenBank/DDBJ whole genome shotgun (WGS) entry which is preliminary data.</text>
</comment>
<evidence type="ECO:0000313" key="2">
    <source>
        <dbReference type="EMBL" id="GAA4120192.1"/>
    </source>
</evidence>
<feature type="transmembrane region" description="Helical" evidence="1">
    <location>
        <begin position="60"/>
        <end position="79"/>
    </location>
</feature>
<proteinExistence type="predicted"/>
<gene>
    <name evidence="2" type="ORF">GCM10022250_00340</name>
</gene>
<keyword evidence="1" id="KW-1133">Transmembrane helix</keyword>
<reference evidence="3" key="1">
    <citation type="journal article" date="2019" name="Int. J. Syst. Evol. Microbiol.">
        <title>The Global Catalogue of Microorganisms (GCM) 10K type strain sequencing project: providing services to taxonomists for standard genome sequencing and annotation.</title>
        <authorList>
            <consortium name="The Broad Institute Genomics Platform"/>
            <consortium name="The Broad Institute Genome Sequencing Center for Infectious Disease"/>
            <person name="Wu L."/>
            <person name="Ma J."/>
        </authorList>
    </citation>
    <scope>NUCLEOTIDE SEQUENCE [LARGE SCALE GENOMIC DNA]</scope>
    <source>
        <strain evidence="3">JCM 17386</strain>
    </source>
</reference>
<dbReference type="EMBL" id="BAABAO010000001">
    <property type="protein sequence ID" value="GAA4120192.1"/>
    <property type="molecule type" value="Genomic_DNA"/>
</dbReference>
<keyword evidence="1" id="KW-0472">Membrane</keyword>